<comment type="caution">
    <text evidence="1">The sequence shown here is derived from an EMBL/GenBank/DDBJ whole genome shotgun (WGS) entry which is preliminary data.</text>
</comment>
<sequence length="366" mass="41120">MREISLDKNYLTDFILSIEQDGILISEAAVEKDFHVTDALVALSGINNDHFELVFCGGTCLSKGYQIIQRFSEDIDLKVVRRPGVPEISKSATRRELGALKDQATQALISAGFTEAVPMPANNNSYIGYVLPYASIGAEASTIRSAVKVELVNTSLLIAPEPRRLSYLHDSLIGKNKHETSMKCVSPSETLIEKLVSFPRRLSRHLTNNHEFDQNLVRHLYDVHQIARNHPQYLSDTQKLKSVLMDVIKKDLDKYKNSDHLFASNSIKTIRDALEYTASSKVISDNYRSFVKDMVYQKPSEVPSFEESVNIFSKVFNDLSIQNHYGNGELMKKLKSSGIEANTDISSILDLDKKISKVNDGELDMK</sequence>
<protein>
    <submittedName>
        <fullName evidence="1">Nucleotidyl transferase AbiEii/AbiGii toxin family protein</fullName>
    </submittedName>
</protein>
<reference evidence="1" key="1">
    <citation type="submission" date="2020-12" db="EMBL/GenBank/DDBJ databases">
        <title>Enhanced detection system for hospital associated transmission using whole genome sequencing surveillance.</title>
        <authorList>
            <person name="Harrison L.H."/>
            <person name="Van Tyne D."/>
            <person name="Marsh J.W."/>
            <person name="Griffith M.P."/>
            <person name="Snyder D.J."/>
            <person name="Cooper V.S."/>
            <person name="Mustapha M."/>
        </authorList>
    </citation>
    <scope>NUCLEOTIDE SEQUENCE</scope>
    <source>
        <strain evidence="1">PSB00042</strain>
    </source>
</reference>
<dbReference type="EMBL" id="JAEHTE010000015">
    <property type="protein sequence ID" value="MBI6885119.1"/>
    <property type="molecule type" value="Genomic_DNA"/>
</dbReference>
<dbReference type="Pfam" id="PF08843">
    <property type="entry name" value="AbiEii"/>
    <property type="match status" value="1"/>
</dbReference>
<dbReference type="Gene3D" id="3.10.450.620">
    <property type="entry name" value="JHP933, nucleotidyltransferase-like core domain"/>
    <property type="match status" value="1"/>
</dbReference>
<organism evidence="1 2">
    <name type="scientific">Pseudomonas putida</name>
    <name type="common">Arthrobacter siderocapsulatus</name>
    <dbReference type="NCBI Taxonomy" id="303"/>
    <lineage>
        <taxon>Bacteria</taxon>
        <taxon>Pseudomonadati</taxon>
        <taxon>Pseudomonadota</taxon>
        <taxon>Gammaproteobacteria</taxon>
        <taxon>Pseudomonadales</taxon>
        <taxon>Pseudomonadaceae</taxon>
        <taxon>Pseudomonas</taxon>
    </lineage>
</organism>
<dbReference type="GO" id="GO:0016740">
    <property type="term" value="F:transferase activity"/>
    <property type="evidence" value="ECO:0007669"/>
    <property type="project" value="UniProtKB-KW"/>
</dbReference>
<name>A0A8I1EEF9_PSEPU</name>
<accession>A0A8I1EEF9</accession>
<dbReference type="InterPro" id="IPR014942">
    <property type="entry name" value="AbiEii"/>
</dbReference>
<keyword evidence="1" id="KW-0808">Transferase</keyword>
<proteinExistence type="predicted"/>
<dbReference type="AlphaFoldDB" id="A0A8I1EEF9"/>
<evidence type="ECO:0000313" key="2">
    <source>
        <dbReference type="Proteomes" id="UP000637061"/>
    </source>
</evidence>
<evidence type="ECO:0000313" key="1">
    <source>
        <dbReference type="EMBL" id="MBI6885119.1"/>
    </source>
</evidence>
<dbReference type="RefSeq" id="WP_198747522.1">
    <property type="nucleotide sequence ID" value="NZ_JAEHTE010000015.1"/>
</dbReference>
<gene>
    <name evidence="1" type="ORF">JEU22_14485</name>
</gene>
<dbReference type="Proteomes" id="UP000637061">
    <property type="component" value="Unassembled WGS sequence"/>
</dbReference>